<organism evidence="1 2">
    <name type="scientific">Nonomuraea montanisoli</name>
    <dbReference type="NCBI Taxonomy" id="2741721"/>
    <lineage>
        <taxon>Bacteria</taxon>
        <taxon>Bacillati</taxon>
        <taxon>Actinomycetota</taxon>
        <taxon>Actinomycetes</taxon>
        <taxon>Streptosporangiales</taxon>
        <taxon>Streptosporangiaceae</taxon>
        <taxon>Nonomuraea</taxon>
    </lineage>
</organism>
<dbReference type="RefSeq" id="WP_175592740.1">
    <property type="nucleotide sequence ID" value="NZ_JABWGN010000011.1"/>
</dbReference>
<dbReference type="EMBL" id="JABWGN010000011">
    <property type="protein sequence ID" value="NUW35298.1"/>
    <property type="molecule type" value="Genomic_DNA"/>
</dbReference>
<accession>A0A7Y6M4Z5</accession>
<name>A0A7Y6M4Z5_9ACTN</name>
<keyword evidence="2" id="KW-1185">Reference proteome</keyword>
<protein>
    <submittedName>
        <fullName evidence="1">Uncharacterized protein</fullName>
    </submittedName>
</protein>
<comment type="caution">
    <text evidence="1">The sequence shown here is derived from an EMBL/GenBank/DDBJ whole genome shotgun (WGS) entry which is preliminary data.</text>
</comment>
<sequence>MTTGLRTALSLAVAALGVAGVVVLAGTAVRTGPSAPDATRAPLRWEPGACVNGSDAGYVLTPCNGGQYEVLAIAADPPGHGGCPDETDDVVRVGDGRTACVRSYLDPHLGAPGAGGGMLRAGDCVTLDGRERPCAQRGWYGRALAIETRASSCPSGTLDTVGAGPVACLGPGGQVLDRGMCVARPAGETVDRAAITRVGCRSRGAWARVTSFEARPRSCPKGSQRYLRARGAYRPVTCLRLVSK</sequence>
<dbReference type="Proteomes" id="UP000586042">
    <property type="component" value="Unassembled WGS sequence"/>
</dbReference>
<proteinExistence type="predicted"/>
<dbReference type="AlphaFoldDB" id="A0A7Y6M4Z5"/>
<evidence type="ECO:0000313" key="1">
    <source>
        <dbReference type="EMBL" id="NUW35298.1"/>
    </source>
</evidence>
<gene>
    <name evidence="1" type="ORF">HTZ77_28260</name>
</gene>
<evidence type="ECO:0000313" key="2">
    <source>
        <dbReference type="Proteomes" id="UP000586042"/>
    </source>
</evidence>
<reference evidence="1 2" key="1">
    <citation type="submission" date="2020-06" db="EMBL/GenBank/DDBJ databases">
        <title>Nonomuraea sp. SMC257, a novel actinomycete isolated from soil.</title>
        <authorList>
            <person name="Chanama M."/>
        </authorList>
    </citation>
    <scope>NUCLEOTIDE SEQUENCE [LARGE SCALE GENOMIC DNA]</scope>
    <source>
        <strain evidence="1 2">SMC257</strain>
    </source>
</reference>